<sequence>MRGYRACGKNPQRRAEKPVPFKDGFSPPWGQKGESPGRGGLDDPPNPLFTLPRYDPTPLLPPSPRSLDAGPGRAGCGPGPHTMEKLRQEGNGDRQLRARIFRCASSEIEGLTNGNVKLGAALRLEAEGRLPPPSPLLPGPWEPRRLAAAHSPRSRAAALGM</sequence>
<feature type="region of interest" description="Disordered" evidence="1">
    <location>
        <begin position="1"/>
        <end position="93"/>
    </location>
</feature>
<accession>A0AAV2LDZ2</accession>
<name>A0AAV2LDZ2_KNICA</name>
<feature type="compositionally biased region" description="Pro residues" evidence="1">
    <location>
        <begin position="130"/>
        <end position="141"/>
    </location>
</feature>
<feature type="compositionally biased region" description="Basic and acidic residues" evidence="1">
    <location>
        <begin position="82"/>
        <end position="93"/>
    </location>
</feature>
<evidence type="ECO:0000313" key="2">
    <source>
        <dbReference type="EMBL" id="CAL1600587.1"/>
    </source>
</evidence>
<dbReference type="EMBL" id="OZ035825">
    <property type="protein sequence ID" value="CAL1600587.1"/>
    <property type="molecule type" value="Genomic_DNA"/>
</dbReference>
<evidence type="ECO:0000256" key="1">
    <source>
        <dbReference type="SAM" id="MobiDB-lite"/>
    </source>
</evidence>
<keyword evidence="3" id="KW-1185">Reference proteome</keyword>
<reference evidence="2 3" key="1">
    <citation type="submission" date="2024-04" db="EMBL/GenBank/DDBJ databases">
        <authorList>
            <person name="Waldvogel A.-M."/>
            <person name="Schoenle A."/>
        </authorList>
    </citation>
    <scope>NUCLEOTIDE SEQUENCE [LARGE SCALE GENOMIC DNA]</scope>
</reference>
<proteinExistence type="predicted"/>
<protein>
    <submittedName>
        <fullName evidence="2">Uncharacterized protein</fullName>
    </submittedName>
</protein>
<dbReference type="AlphaFoldDB" id="A0AAV2LDZ2"/>
<feature type="region of interest" description="Disordered" evidence="1">
    <location>
        <begin position="128"/>
        <end position="161"/>
    </location>
</feature>
<evidence type="ECO:0000313" key="3">
    <source>
        <dbReference type="Proteomes" id="UP001497482"/>
    </source>
</evidence>
<gene>
    <name evidence="2" type="ORF">KC01_LOCUS28674</name>
</gene>
<feature type="compositionally biased region" description="Low complexity" evidence="1">
    <location>
        <begin position="146"/>
        <end position="161"/>
    </location>
</feature>
<dbReference type="Proteomes" id="UP001497482">
    <property type="component" value="Chromosome 3"/>
</dbReference>
<organism evidence="2 3">
    <name type="scientific">Knipowitschia caucasica</name>
    <name type="common">Caucasian dwarf goby</name>
    <name type="synonym">Pomatoschistus caucasicus</name>
    <dbReference type="NCBI Taxonomy" id="637954"/>
    <lineage>
        <taxon>Eukaryota</taxon>
        <taxon>Metazoa</taxon>
        <taxon>Chordata</taxon>
        <taxon>Craniata</taxon>
        <taxon>Vertebrata</taxon>
        <taxon>Euteleostomi</taxon>
        <taxon>Actinopterygii</taxon>
        <taxon>Neopterygii</taxon>
        <taxon>Teleostei</taxon>
        <taxon>Neoteleostei</taxon>
        <taxon>Acanthomorphata</taxon>
        <taxon>Gobiaria</taxon>
        <taxon>Gobiiformes</taxon>
        <taxon>Gobioidei</taxon>
        <taxon>Gobiidae</taxon>
        <taxon>Gobiinae</taxon>
        <taxon>Knipowitschia</taxon>
    </lineage>
</organism>